<name>A0A6A6SY60_9PLEO</name>
<dbReference type="OrthoDB" id="438641at2759"/>
<dbReference type="InterPro" id="IPR053209">
    <property type="entry name" value="Gramillin-biosynth_MTr"/>
</dbReference>
<dbReference type="Proteomes" id="UP000799324">
    <property type="component" value="Unassembled WGS sequence"/>
</dbReference>
<feature type="domain" description="SET" evidence="1">
    <location>
        <begin position="285"/>
        <end position="443"/>
    </location>
</feature>
<evidence type="ECO:0000313" key="2">
    <source>
        <dbReference type="EMBL" id="KAF2652532.1"/>
    </source>
</evidence>
<dbReference type="InterPro" id="IPR046341">
    <property type="entry name" value="SET_dom_sf"/>
</dbReference>
<dbReference type="AlphaFoldDB" id="A0A6A6SY60"/>
<dbReference type="PROSITE" id="PS50280">
    <property type="entry name" value="SET"/>
    <property type="match status" value="1"/>
</dbReference>
<sequence>MRLPNARPVVYRTFARKVHLNELLVDFRDTDTVLFVKTVTSPYIYSSTITIAEDEAGDVARLSIGNLEDTPVDPLIPEGTVLTIKQPCWSSLPGGGYNIRIDHPTDVAVVSASCIPEKWRSSADIEESKDATKWKKEGDMMFLKKKFRKALEYYNHGLSQVNQHRSPLSALDFYRKKCGVNIVLLRLDDAATDLSWAIACYARSTQCLAESSLTGFEAVNSWLRNHSTDDPLHIADKVPRALKELAARIKFDLGIYQDEPVYNLPLISSYVGPLTLHVDAANYLSSTEIRQTSKHGRGLFAKRAFKAGDGTASPRPGALLFKELVQKLRWNTTLRKEFFRLDDGGYWKEHGWDISDGEDIPVDVFRVEKIRQLNCFSVPTRSFDLLNQPPNSNPELRNGFWIHASYVNHSCLPNTVRTFIGDVHFLRATRDIMAGEELTHQYVSPEIDIEARQEKYRGTWGFECDCGLCVVDGAVLPDQRRQRLEKFEDLKSVVMKLGERGTTVTSIKKIARGMRDIEALYSPIGEPDPYEGLPRLALVHPTLFLTEAWRGVKNVDRMLDSARQLLRNFGIFTRVENGRFGIAYNAGLINVEAVRALKYLAEGYGAKGEASLMEQCMTIAKLWFIIITGSETGMAEFLGQ</sequence>
<evidence type="ECO:0000259" key="1">
    <source>
        <dbReference type="PROSITE" id="PS50280"/>
    </source>
</evidence>
<protein>
    <submittedName>
        <fullName evidence="2">SET domain-containing protein</fullName>
    </submittedName>
</protein>
<dbReference type="EMBL" id="MU004399">
    <property type="protein sequence ID" value="KAF2652532.1"/>
    <property type="molecule type" value="Genomic_DNA"/>
</dbReference>
<evidence type="ECO:0000313" key="3">
    <source>
        <dbReference type="Proteomes" id="UP000799324"/>
    </source>
</evidence>
<dbReference type="Pfam" id="PF00856">
    <property type="entry name" value="SET"/>
    <property type="match status" value="1"/>
</dbReference>
<dbReference type="PANTHER" id="PTHR47643:SF2">
    <property type="entry name" value="TPR DOMAIN PROTEIN (AFU_ORTHOLOGUE AFUA_5G12710)"/>
    <property type="match status" value="1"/>
</dbReference>
<dbReference type="Gene3D" id="2.170.270.10">
    <property type="entry name" value="SET domain"/>
    <property type="match status" value="1"/>
</dbReference>
<proteinExistence type="predicted"/>
<dbReference type="CDD" id="cd20071">
    <property type="entry name" value="SET_SMYD"/>
    <property type="match status" value="1"/>
</dbReference>
<gene>
    <name evidence="2" type="ORF">K491DRAFT_760288</name>
</gene>
<dbReference type="InterPro" id="IPR001214">
    <property type="entry name" value="SET_dom"/>
</dbReference>
<organism evidence="2 3">
    <name type="scientific">Lophiostoma macrostomum CBS 122681</name>
    <dbReference type="NCBI Taxonomy" id="1314788"/>
    <lineage>
        <taxon>Eukaryota</taxon>
        <taxon>Fungi</taxon>
        <taxon>Dikarya</taxon>
        <taxon>Ascomycota</taxon>
        <taxon>Pezizomycotina</taxon>
        <taxon>Dothideomycetes</taxon>
        <taxon>Pleosporomycetidae</taxon>
        <taxon>Pleosporales</taxon>
        <taxon>Lophiostomataceae</taxon>
        <taxon>Lophiostoma</taxon>
    </lineage>
</organism>
<reference evidence="2" key="1">
    <citation type="journal article" date="2020" name="Stud. Mycol.">
        <title>101 Dothideomycetes genomes: a test case for predicting lifestyles and emergence of pathogens.</title>
        <authorList>
            <person name="Haridas S."/>
            <person name="Albert R."/>
            <person name="Binder M."/>
            <person name="Bloem J."/>
            <person name="Labutti K."/>
            <person name="Salamov A."/>
            <person name="Andreopoulos B."/>
            <person name="Baker S."/>
            <person name="Barry K."/>
            <person name="Bills G."/>
            <person name="Bluhm B."/>
            <person name="Cannon C."/>
            <person name="Castanera R."/>
            <person name="Culley D."/>
            <person name="Daum C."/>
            <person name="Ezra D."/>
            <person name="Gonzalez J."/>
            <person name="Henrissat B."/>
            <person name="Kuo A."/>
            <person name="Liang C."/>
            <person name="Lipzen A."/>
            <person name="Lutzoni F."/>
            <person name="Magnuson J."/>
            <person name="Mondo S."/>
            <person name="Nolan M."/>
            <person name="Ohm R."/>
            <person name="Pangilinan J."/>
            <person name="Park H.-J."/>
            <person name="Ramirez L."/>
            <person name="Alfaro M."/>
            <person name="Sun H."/>
            <person name="Tritt A."/>
            <person name="Yoshinaga Y."/>
            <person name="Zwiers L.-H."/>
            <person name="Turgeon B."/>
            <person name="Goodwin S."/>
            <person name="Spatafora J."/>
            <person name="Crous P."/>
            <person name="Grigoriev I."/>
        </authorList>
    </citation>
    <scope>NUCLEOTIDE SEQUENCE</scope>
    <source>
        <strain evidence="2">CBS 122681</strain>
    </source>
</reference>
<dbReference type="PANTHER" id="PTHR47643">
    <property type="entry name" value="TPR DOMAIN PROTEIN (AFU_ORTHOLOGUE AFUA_5G12710)"/>
    <property type="match status" value="1"/>
</dbReference>
<accession>A0A6A6SY60</accession>
<keyword evidence="3" id="KW-1185">Reference proteome</keyword>
<dbReference type="SUPFAM" id="SSF82199">
    <property type="entry name" value="SET domain"/>
    <property type="match status" value="1"/>
</dbReference>